<evidence type="ECO:0000259" key="5">
    <source>
        <dbReference type="Pfam" id="PF07238"/>
    </source>
</evidence>
<comment type="subunit">
    <text evidence="4">Monomer. Interacts with the flagellar basal bodies.</text>
</comment>
<dbReference type="GO" id="GO:0071973">
    <property type="term" value="P:bacterial-type flagellum-dependent cell motility"/>
    <property type="evidence" value="ECO:0007669"/>
    <property type="project" value="UniProtKB-UniRule"/>
</dbReference>
<dbReference type="InterPro" id="IPR009875">
    <property type="entry name" value="PilZ_domain"/>
</dbReference>
<organism evidence="7 8">
    <name type="scientific">Cupriavidus gilardii J11</name>
    <dbReference type="NCBI Taxonomy" id="936133"/>
    <lineage>
        <taxon>Bacteria</taxon>
        <taxon>Pseudomonadati</taxon>
        <taxon>Pseudomonadota</taxon>
        <taxon>Betaproteobacteria</taxon>
        <taxon>Burkholderiales</taxon>
        <taxon>Burkholderiaceae</taxon>
        <taxon>Cupriavidus</taxon>
    </lineage>
</organism>
<comment type="subcellular location">
    <subcellularLocation>
        <location evidence="4">Bacterial flagellum basal body</location>
    </subcellularLocation>
</comment>
<keyword evidence="7" id="KW-0969">Cilium</keyword>
<keyword evidence="8" id="KW-1185">Reference proteome</keyword>
<keyword evidence="3 4" id="KW-0975">Bacterial flagellum</keyword>
<dbReference type="GO" id="GO:0035438">
    <property type="term" value="F:cyclic-di-GMP binding"/>
    <property type="evidence" value="ECO:0007669"/>
    <property type="project" value="UniProtKB-UniRule"/>
</dbReference>
<sequence>MSTEETIVPSEAAASEEQYRLTHSSQIGTVLRDLAWQKCILNVRAARGHETVSSVLRVDPASRTFVFDWCRNDEEAQALLASDHNSFSASLRGVPVNFVIGKPTATEYEGAPAFTAAFPDKLYHFQRRRHFRARTLVTKGYSCEGRLADGSVVKLDISDLSLSGVGLRSRTVDEARLPVGTRLARARLDFGVLGKLDLDLQIVGHWLVGRDDNAIHHYGCAFVNADGRLENTLQRLVFALELAHRG</sequence>
<dbReference type="Pfam" id="PF07238">
    <property type="entry name" value="PilZ"/>
    <property type="match status" value="1"/>
</dbReference>
<dbReference type="Proteomes" id="UP000318141">
    <property type="component" value="Unassembled WGS sequence"/>
</dbReference>
<keyword evidence="7" id="KW-0966">Cell projection</keyword>
<feature type="domain" description="Type III secretion system flagellar brake protein YcgR PilZN" evidence="6">
    <location>
        <begin position="19"/>
        <end position="124"/>
    </location>
</feature>
<protein>
    <recommendedName>
        <fullName evidence="4">Flagellar brake protein YcgR</fullName>
    </recommendedName>
    <alternativeName>
        <fullName evidence="4">Cyclic di-GMP binding protein YcgR</fullName>
    </alternativeName>
</protein>
<dbReference type="AlphaFoldDB" id="A0A562BR20"/>
<evidence type="ECO:0000259" key="6">
    <source>
        <dbReference type="Pfam" id="PF07317"/>
    </source>
</evidence>
<comment type="similarity">
    <text evidence="4">Belongs to the YcgR family.</text>
</comment>
<evidence type="ECO:0000256" key="3">
    <source>
        <dbReference type="ARBA" id="ARBA00023143"/>
    </source>
</evidence>
<comment type="function">
    <text evidence="4">Acts as a flagellar brake, regulating swimming and swarming in a bis-(3'-5') cyclic diguanylic acid (c-di-GMP)-dependent manner. Binds 1 c-di-GMP dimer per subunit. Increasing levels of c-di-GMP lead to decreased motility.</text>
</comment>
<keyword evidence="2 4" id="KW-0547">Nucleotide-binding</keyword>
<evidence type="ECO:0000313" key="8">
    <source>
        <dbReference type="Proteomes" id="UP000318141"/>
    </source>
</evidence>
<evidence type="ECO:0000256" key="4">
    <source>
        <dbReference type="HAMAP-Rule" id="MF_01457"/>
    </source>
</evidence>
<proteinExistence type="inferred from homology"/>
<accession>A0A562BR20</accession>
<evidence type="ECO:0000256" key="1">
    <source>
        <dbReference type="ARBA" id="ARBA00022636"/>
    </source>
</evidence>
<dbReference type="InterPro" id="IPR009926">
    <property type="entry name" value="T3SS_YcgR_PilZN"/>
</dbReference>
<dbReference type="HAMAP" id="MF_01457">
    <property type="entry name" value="YcgR"/>
    <property type="match status" value="1"/>
</dbReference>
<gene>
    <name evidence="4" type="primary">ycgR</name>
    <name evidence="7" type="ORF">L602_001800000210</name>
</gene>
<evidence type="ECO:0000313" key="7">
    <source>
        <dbReference type="EMBL" id="TWG87213.1"/>
    </source>
</evidence>
<dbReference type="OrthoDB" id="5572581at2"/>
<dbReference type="InterPro" id="IPR012349">
    <property type="entry name" value="Split_barrel_FMN-bd"/>
</dbReference>
<dbReference type="InterPro" id="IPR023787">
    <property type="entry name" value="T3SS_YcgR"/>
</dbReference>
<keyword evidence="1 4" id="KW-0973">c-di-GMP</keyword>
<reference evidence="7 8" key="1">
    <citation type="submission" date="2019-07" db="EMBL/GenBank/DDBJ databases">
        <title>Genome sequencing of lignin-degrading bacterial isolates.</title>
        <authorList>
            <person name="Gladden J."/>
        </authorList>
    </citation>
    <scope>NUCLEOTIDE SEQUENCE [LARGE SCALE GENOMIC DNA]</scope>
    <source>
        <strain evidence="7 8">J11</strain>
    </source>
</reference>
<keyword evidence="7" id="KW-0282">Flagellum</keyword>
<dbReference type="GO" id="GO:0009425">
    <property type="term" value="C:bacterial-type flagellum basal body"/>
    <property type="evidence" value="ECO:0007669"/>
    <property type="project" value="UniProtKB-SubCell"/>
</dbReference>
<dbReference type="Pfam" id="PF07317">
    <property type="entry name" value="PilZN"/>
    <property type="match status" value="1"/>
</dbReference>
<dbReference type="Gene3D" id="2.30.110.10">
    <property type="entry name" value="Electron Transport, Fmn-binding Protein, Chain A"/>
    <property type="match status" value="1"/>
</dbReference>
<dbReference type="Gene3D" id="2.40.10.220">
    <property type="entry name" value="predicted glycosyltransferase like domains"/>
    <property type="match status" value="1"/>
</dbReference>
<dbReference type="EMBL" id="VLJN01000010">
    <property type="protein sequence ID" value="TWG87213.1"/>
    <property type="molecule type" value="Genomic_DNA"/>
</dbReference>
<evidence type="ECO:0000256" key="2">
    <source>
        <dbReference type="ARBA" id="ARBA00022741"/>
    </source>
</evidence>
<comment type="caution">
    <text evidence="7">The sequence shown here is derived from an EMBL/GenBank/DDBJ whole genome shotgun (WGS) entry which is preliminary data.</text>
</comment>
<dbReference type="GO" id="GO:0071945">
    <property type="term" value="P:regulation of bacterial-type flagellum-dependent cell motility by regulation of motor speed"/>
    <property type="evidence" value="ECO:0007669"/>
    <property type="project" value="UniProtKB-UniRule"/>
</dbReference>
<name>A0A562BR20_9BURK</name>
<feature type="domain" description="PilZ" evidence="5">
    <location>
        <begin position="126"/>
        <end position="239"/>
    </location>
</feature>